<evidence type="ECO:0000313" key="1">
    <source>
        <dbReference type="EMBL" id="KAH7942035.1"/>
    </source>
</evidence>
<dbReference type="EMBL" id="CM023476">
    <property type="protein sequence ID" value="KAH7942035.1"/>
    <property type="molecule type" value="Genomic_DNA"/>
</dbReference>
<sequence>MAPQRRWRRQRTQLQPTTAGIAERRRRWFYFARGGCWPWDHRRPLCLSGRNRFRNMEQCNATCEHRGADDRSRIDCGTPVRPRRCDVLGSWVYPYYYDWARSRCLHHHGRSCLLAPNRFRSYSHCNRSCADCPQCSDERCSAAILSGDCSLDLKAFQAYFDAQAQKCRPWSDICLAAPNRRRNHGTCIVTPTGSGIRTPAELRECQAQPPPRPMY</sequence>
<accession>A0ACB8CH19</accession>
<evidence type="ECO:0000313" key="2">
    <source>
        <dbReference type="Proteomes" id="UP000821865"/>
    </source>
</evidence>
<keyword evidence="2" id="KW-1185">Reference proteome</keyword>
<protein>
    <submittedName>
        <fullName evidence="1">Uncharacterized protein</fullName>
    </submittedName>
</protein>
<name>A0ACB8CH19_DERSI</name>
<dbReference type="Proteomes" id="UP000821865">
    <property type="component" value="Chromosome 7"/>
</dbReference>
<organism evidence="1 2">
    <name type="scientific">Dermacentor silvarum</name>
    <name type="common">Tick</name>
    <dbReference type="NCBI Taxonomy" id="543639"/>
    <lineage>
        <taxon>Eukaryota</taxon>
        <taxon>Metazoa</taxon>
        <taxon>Ecdysozoa</taxon>
        <taxon>Arthropoda</taxon>
        <taxon>Chelicerata</taxon>
        <taxon>Arachnida</taxon>
        <taxon>Acari</taxon>
        <taxon>Parasitiformes</taxon>
        <taxon>Ixodida</taxon>
        <taxon>Ixodoidea</taxon>
        <taxon>Ixodidae</taxon>
        <taxon>Rhipicephalinae</taxon>
        <taxon>Dermacentor</taxon>
    </lineage>
</organism>
<comment type="caution">
    <text evidence="1">The sequence shown here is derived from an EMBL/GenBank/DDBJ whole genome shotgun (WGS) entry which is preliminary data.</text>
</comment>
<reference evidence="1" key="1">
    <citation type="submission" date="2020-05" db="EMBL/GenBank/DDBJ databases">
        <title>Large-scale comparative analyses of tick genomes elucidate their genetic diversity and vector capacities.</title>
        <authorList>
            <person name="Jia N."/>
            <person name="Wang J."/>
            <person name="Shi W."/>
            <person name="Du L."/>
            <person name="Sun Y."/>
            <person name="Zhan W."/>
            <person name="Jiang J."/>
            <person name="Wang Q."/>
            <person name="Zhang B."/>
            <person name="Ji P."/>
            <person name="Sakyi L.B."/>
            <person name="Cui X."/>
            <person name="Yuan T."/>
            <person name="Jiang B."/>
            <person name="Yang W."/>
            <person name="Lam T.T.-Y."/>
            <person name="Chang Q."/>
            <person name="Ding S."/>
            <person name="Wang X."/>
            <person name="Zhu J."/>
            <person name="Ruan X."/>
            <person name="Zhao L."/>
            <person name="Wei J."/>
            <person name="Que T."/>
            <person name="Du C."/>
            <person name="Cheng J."/>
            <person name="Dai P."/>
            <person name="Han X."/>
            <person name="Huang E."/>
            <person name="Gao Y."/>
            <person name="Liu J."/>
            <person name="Shao H."/>
            <person name="Ye R."/>
            <person name="Li L."/>
            <person name="Wei W."/>
            <person name="Wang X."/>
            <person name="Wang C."/>
            <person name="Yang T."/>
            <person name="Huo Q."/>
            <person name="Li W."/>
            <person name="Guo W."/>
            <person name="Chen H."/>
            <person name="Zhou L."/>
            <person name="Ni X."/>
            <person name="Tian J."/>
            <person name="Zhou Y."/>
            <person name="Sheng Y."/>
            <person name="Liu T."/>
            <person name="Pan Y."/>
            <person name="Xia L."/>
            <person name="Li J."/>
            <person name="Zhao F."/>
            <person name="Cao W."/>
        </authorList>
    </citation>
    <scope>NUCLEOTIDE SEQUENCE</scope>
    <source>
        <strain evidence="1">Dsil-2018</strain>
    </source>
</reference>
<proteinExistence type="predicted"/>
<gene>
    <name evidence="1" type="ORF">HPB49_019912</name>
</gene>